<dbReference type="OMA" id="SERWWRQ"/>
<feature type="transmembrane region" description="Helical" evidence="2">
    <location>
        <begin position="114"/>
        <end position="135"/>
    </location>
</feature>
<reference evidence="3" key="1">
    <citation type="submission" date="2015-04" db="UniProtKB">
        <authorList>
            <consortium name="EnsemblPlants"/>
        </authorList>
    </citation>
    <scope>IDENTIFICATION</scope>
    <source>
        <strain evidence="3">SL10</strain>
    </source>
</reference>
<dbReference type="HOGENOM" id="CLU_1734313_0_0_1"/>
<accession>A0A0E0FIH4</accession>
<name>A0A0E0FIH4_ORYNI</name>
<feature type="region of interest" description="Disordered" evidence="1">
    <location>
        <begin position="1"/>
        <end position="26"/>
    </location>
</feature>
<feature type="region of interest" description="Disordered" evidence="1">
    <location>
        <begin position="158"/>
        <end position="181"/>
    </location>
</feature>
<proteinExistence type="predicted"/>
<evidence type="ECO:0000256" key="1">
    <source>
        <dbReference type="SAM" id="MobiDB-lite"/>
    </source>
</evidence>
<keyword evidence="2" id="KW-1133">Transmembrane helix</keyword>
<dbReference type="Gramene" id="ONIVA01G09460.1">
    <property type="protein sequence ID" value="ONIVA01G09460.1"/>
    <property type="gene ID" value="ONIVA01G09460"/>
</dbReference>
<dbReference type="EnsemblPlants" id="ONIVA01G09460.1">
    <property type="protein sequence ID" value="ONIVA01G09460.1"/>
    <property type="gene ID" value="ONIVA01G09460"/>
</dbReference>
<organism evidence="3">
    <name type="scientific">Oryza nivara</name>
    <name type="common">Indian wild rice</name>
    <name type="synonym">Oryza sativa f. spontanea</name>
    <dbReference type="NCBI Taxonomy" id="4536"/>
    <lineage>
        <taxon>Eukaryota</taxon>
        <taxon>Viridiplantae</taxon>
        <taxon>Streptophyta</taxon>
        <taxon>Embryophyta</taxon>
        <taxon>Tracheophyta</taxon>
        <taxon>Spermatophyta</taxon>
        <taxon>Magnoliopsida</taxon>
        <taxon>Liliopsida</taxon>
        <taxon>Poales</taxon>
        <taxon>Poaceae</taxon>
        <taxon>BOP clade</taxon>
        <taxon>Oryzoideae</taxon>
        <taxon>Oryzeae</taxon>
        <taxon>Oryzinae</taxon>
        <taxon>Oryza</taxon>
    </lineage>
</organism>
<dbReference type="Proteomes" id="UP000006591">
    <property type="component" value="Chromosome 1"/>
</dbReference>
<dbReference type="STRING" id="4536.A0A0E0FIH4"/>
<evidence type="ECO:0000313" key="4">
    <source>
        <dbReference type="Proteomes" id="UP000006591"/>
    </source>
</evidence>
<sequence>MSLMRPRSSNASSTPVAAKKEKTATRWCSQSAQEKVVVVRVQGVRGQEDVVAESDKGTSRADATAAAAAAAPPVSSKRLRWWAVVLANIVFVLGGQSVGCFSAGYTTIRGGDSLWLATVVQSCGAPLTVLLLLYFQMGSPVPPLIEPSERWWRQSSAGAGLDGRLSPSAAGCVEKRGEEKK</sequence>
<protein>
    <submittedName>
        <fullName evidence="3">Uncharacterized protein</fullName>
    </submittedName>
</protein>
<keyword evidence="2" id="KW-0812">Transmembrane</keyword>
<keyword evidence="2" id="KW-0472">Membrane</keyword>
<feature type="transmembrane region" description="Helical" evidence="2">
    <location>
        <begin position="81"/>
        <end position="108"/>
    </location>
</feature>
<dbReference type="AlphaFoldDB" id="A0A0E0FIH4"/>
<reference evidence="3" key="2">
    <citation type="submission" date="2018-04" db="EMBL/GenBank/DDBJ databases">
        <title>OnivRS2 (Oryza nivara Reference Sequence Version 2).</title>
        <authorList>
            <person name="Zhang J."/>
            <person name="Kudrna D."/>
            <person name="Lee S."/>
            <person name="Talag J."/>
            <person name="Rajasekar S."/>
            <person name="Welchert J."/>
            <person name="Hsing Y.-I."/>
            <person name="Wing R.A."/>
        </authorList>
    </citation>
    <scope>NUCLEOTIDE SEQUENCE [LARGE SCALE GENOMIC DNA]</scope>
</reference>
<keyword evidence="4" id="KW-1185">Reference proteome</keyword>
<evidence type="ECO:0000256" key="2">
    <source>
        <dbReference type="SAM" id="Phobius"/>
    </source>
</evidence>
<evidence type="ECO:0000313" key="3">
    <source>
        <dbReference type="EnsemblPlants" id="ONIVA01G09460.1"/>
    </source>
</evidence>